<reference evidence="3 4" key="1">
    <citation type="submission" date="2019-04" db="EMBL/GenBank/DDBJ databases">
        <title>Complete genome sequence of Agrobacterium tumefaciens CFBP6624.</title>
        <authorList>
            <person name="Haryono M."/>
            <person name="Lin Y.-C."/>
            <person name="Lai E.-M."/>
            <person name="Kuo C.-H."/>
        </authorList>
    </citation>
    <scope>NUCLEOTIDE SEQUENCE [LARGE SCALE GENOMIC DNA]</scope>
    <source>
        <strain evidence="3 4">CFBP6624</strain>
        <plasmid evidence="4">patcfbp6624</plasmid>
    </source>
</reference>
<geneLocation type="plasmid" evidence="4">
    <name>patcfbp6624</name>
</geneLocation>
<dbReference type="SUPFAM" id="SSF52540">
    <property type="entry name" value="P-loop containing nucleoside triphosphate hydrolases"/>
    <property type="match status" value="1"/>
</dbReference>
<sequence>MSNACQYEGCTVGETGRCALENDPETCANRTAVRGDGDDATASPDGSESGIGAPVLTTPEELPSFPPSSTLKPEVIEAMMAGRYVTVVGILGDPEAGKTACLASLYLLLSHALLGRWSFADSRSLMAFEEISRGARRWNEGQTPDEMTVHTEMADERQPGFLHLRLRRAEDGKCFDLALPDLPGEWTKTLIRSSRTDRLEFVRSADVVWLVADGRILSNRELRQGAITRLGQLAGRLRSLMNGQSPKLLLVVTHRDLVEVSDAVLTRIQAEFGKHGLEAEVIPIAPFSDDAKIAPGFGLSNLISSTLERTVDRPDFWPQSPNSSRERSFLSYRRNS</sequence>
<organism evidence="3 4">
    <name type="scientific">Agrobacterium tumefaciens</name>
    <dbReference type="NCBI Taxonomy" id="358"/>
    <lineage>
        <taxon>Bacteria</taxon>
        <taxon>Pseudomonadati</taxon>
        <taxon>Pseudomonadota</taxon>
        <taxon>Alphaproteobacteria</taxon>
        <taxon>Hyphomicrobiales</taxon>
        <taxon>Rhizobiaceae</taxon>
        <taxon>Rhizobium/Agrobacterium group</taxon>
        <taxon>Agrobacterium</taxon>
        <taxon>Agrobacterium tumefaciens complex</taxon>
    </lineage>
</organism>
<dbReference type="Pfam" id="PF19993">
    <property type="entry name" value="DO-GTPase2"/>
    <property type="match status" value="1"/>
</dbReference>
<evidence type="ECO:0000256" key="1">
    <source>
        <dbReference type="SAM" id="MobiDB-lite"/>
    </source>
</evidence>
<proteinExistence type="predicted"/>
<dbReference type="EMBL" id="CP039909">
    <property type="protein sequence ID" value="QCM03755.1"/>
    <property type="molecule type" value="Genomic_DNA"/>
</dbReference>
<dbReference type="RefSeq" id="WP_052820522.1">
    <property type="nucleotide sequence ID" value="NZ_CP039909.1"/>
</dbReference>
<dbReference type="Proteomes" id="UP000298646">
    <property type="component" value="Plasmid pAtCFBP6624"/>
</dbReference>
<protein>
    <recommendedName>
        <fullName evidence="2">Double-GTPase 2 domain-containing protein</fullName>
    </recommendedName>
</protein>
<evidence type="ECO:0000259" key="2">
    <source>
        <dbReference type="Pfam" id="PF19993"/>
    </source>
</evidence>
<evidence type="ECO:0000313" key="3">
    <source>
        <dbReference type="EMBL" id="QCM03755.1"/>
    </source>
</evidence>
<dbReference type="InterPro" id="IPR045528">
    <property type="entry name" value="DO-GTPase2"/>
</dbReference>
<gene>
    <name evidence="3" type="ORF">CFBP6624_26650</name>
</gene>
<feature type="region of interest" description="Disordered" evidence="1">
    <location>
        <begin position="29"/>
        <end position="70"/>
    </location>
</feature>
<evidence type="ECO:0000313" key="4">
    <source>
        <dbReference type="Proteomes" id="UP000298646"/>
    </source>
</evidence>
<feature type="domain" description="Double-GTPase 2" evidence="2">
    <location>
        <begin position="87"/>
        <end position="304"/>
    </location>
</feature>
<dbReference type="AlphaFoldDB" id="A0AAE6ENJ6"/>
<accession>A0AAE6ENJ6</accession>
<keyword evidence="3" id="KW-0614">Plasmid</keyword>
<dbReference type="Gene3D" id="3.40.50.300">
    <property type="entry name" value="P-loop containing nucleotide triphosphate hydrolases"/>
    <property type="match status" value="1"/>
</dbReference>
<dbReference type="InterPro" id="IPR027417">
    <property type="entry name" value="P-loop_NTPase"/>
</dbReference>
<feature type="region of interest" description="Disordered" evidence="1">
    <location>
        <begin position="314"/>
        <end position="336"/>
    </location>
</feature>
<name>A0AAE6ENJ6_AGRTU</name>